<evidence type="ECO:0000256" key="8">
    <source>
        <dbReference type="ARBA" id="ARBA00022801"/>
    </source>
</evidence>
<keyword evidence="4 14" id="KW-0645">Protease</keyword>
<keyword evidence="10 14" id="KW-1133">Transmembrane helix</keyword>
<dbReference type="GO" id="GO:0008237">
    <property type="term" value="F:metallopeptidase activity"/>
    <property type="evidence" value="ECO:0007669"/>
    <property type="project" value="UniProtKB-UniRule"/>
</dbReference>
<evidence type="ECO:0000256" key="17">
    <source>
        <dbReference type="PROSITE-ProRule" id="PRU00703"/>
    </source>
</evidence>
<dbReference type="Pfam" id="PF02163">
    <property type="entry name" value="Peptidase_M50"/>
    <property type="match status" value="2"/>
</dbReference>
<feature type="binding site" evidence="16">
    <location>
        <position position="172"/>
    </location>
    <ligand>
        <name>Zn(2+)</name>
        <dbReference type="ChEBI" id="CHEBI:29105"/>
        <note>catalytic</note>
    </ligand>
</feature>
<feature type="binding site" evidence="16">
    <location>
        <position position="77"/>
    </location>
    <ligand>
        <name>Zn(2+)</name>
        <dbReference type="ChEBI" id="CHEBI:29105"/>
        <note>catalytic</note>
    </ligand>
</feature>
<dbReference type="RefSeq" id="WP_170131833.1">
    <property type="nucleotide sequence ID" value="NZ_LR699115.1"/>
</dbReference>
<dbReference type="GO" id="GO:0006508">
    <property type="term" value="P:proteolysis"/>
    <property type="evidence" value="ECO:0007669"/>
    <property type="project" value="UniProtKB-KW"/>
</dbReference>
<dbReference type="InterPro" id="IPR000644">
    <property type="entry name" value="CBS_dom"/>
</dbReference>
<dbReference type="InterPro" id="IPR016483">
    <property type="entry name" value="UCP006404_Pept_M50_CBS"/>
</dbReference>
<feature type="transmembrane region" description="Helical" evidence="14">
    <location>
        <begin position="84"/>
        <end position="101"/>
    </location>
</feature>
<keyword evidence="11 14" id="KW-0482">Metalloprotease</keyword>
<dbReference type="InterPro" id="IPR008915">
    <property type="entry name" value="Peptidase_M50"/>
</dbReference>
<keyword evidence="13 14" id="KW-0472">Membrane</keyword>
<proteinExistence type="inferred from homology"/>
<keyword evidence="12 17" id="KW-0129">CBS domain</keyword>
<evidence type="ECO:0000256" key="11">
    <source>
        <dbReference type="ARBA" id="ARBA00023049"/>
    </source>
</evidence>
<evidence type="ECO:0000256" key="2">
    <source>
        <dbReference type="ARBA" id="ARBA00007931"/>
    </source>
</evidence>
<feature type="transmembrane region" description="Helical" evidence="14">
    <location>
        <begin position="113"/>
        <end position="134"/>
    </location>
</feature>
<comment type="cofactor">
    <cofactor evidence="14 16">
        <name>Zn(2+)</name>
        <dbReference type="ChEBI" id="CHEBI:29105"/>
    </cofactor>
    <text evidence="14 16">Binds 1 zinc ion per subunit.</text>
</comment>
<dbReference type="SUPFAM" id="SSF54631">
    <property type="entry name" value="CBS-domain pair"/>
    <property type="match status" value="1"/>
</dbReference>
<evidence type="ECO:0000313" key="19">
    <source>
        <dbReference type="EMBL" id="RDI42058.1"/>
    </source>
</evidence>
<keyword evidence="9 14" id="KW-0862">Zinc</keyword>
<comment type="similarity">
    <text evidence="2 14">Belongs to the peptidase M50B family.</text>
</comment>
<comment type="caution">
    <text evidence="19">The sequence shown here is derived from an EMBL/GenBank/DDBJ whole genome shotgun (WGS) entry which is preliminary data.</text>
</comment>
<dbReference type="SMART" id="SM00116">
    <property type="entry name" value="CBS"/>
    <property type="match status" value="2"/>
</dbReference>
<evidence type="ECO:0000256" key="10">
    <source>
        <dbReference type="ARBA" id="ARBA00022989"/>
    </source>
</evidence>
<keyword evidence="20" id="KW-1185">Reference proteome</keyword>
<evidence type="ECO:0000256" key="6">
    <source>
        <dbReference type="ARBA" id="ARBA00022723"/>
    </source>
</evidence>
<evidence type="ECO:0000256" key="4">
    <source>
        <dbReference type="ARBA" id="ARBA00022670"/>
    </source>
</evidence>
<sequence length="386" mass="43851">MKPHSMEKSGLYLFSLFGFEVRLDWSWFFLAILVAWSLSVSYFPFNYPDLDTSTYWTMGIIGAIGLFLSIIFHELCHSLVGRHYGLPIAGIKLFIFGGVAEMREMPPSPKAEFMMAIAGPAFSIVIGILLYILFRAGTLANWPDEANGIIRYLGLINIIVGIFNLLPAFPLDGGRVLRSFLWWWKDDLRWATQVAARAGAGFGFGMILFGLLLVIQGAFISGLWMFLLGFFLQYLSKTSYQELLIRELFGNESIRKYVKTDPVAVNANITLQALVDDYFYKYYHKLYPVMEDEKLVGSISFNDIKQTQKEKWPSLRVREIMQTCPSENVIDADTKVIRVLQLMSAQNNGRLIVTKAGKLYGIITLKDLMSVIFIRMNLEIGEGERS</sequence>
<dbReference type="Proteomes" id="UP000254720">
    <property type="component" value="Unassembled WGS sequence"/>
</dbReference>
<feature type="domain" description="CBS" evidence="18">
    <location>
        <begin position="321"/>
        <end position="380"/>
    </location>
</feature>
<keyword evidence="7" id="KW-0677">Repeat</keyword>
<feature type="transmembrane region" description="Helical" evidence="14">
    <location>
        <begin position="149"/>
        <end position="169"/>
    </location>
</feature>
<evidence type="ECO:0000256" key="1">
    <source>
        <dbReference type="ARBA" id="ARBA00004651"/>
    </source>
</evidence>
<keyword evidence="3 14" id="KW-1003">Cell membrane</keyword>
<dbReference type="GO" id="GO:0005886">
    <property type="term" value="C:plasma membrane"/>
    <property type="evidence" value="ECO:0007669"/>
    <property type="project" value="UniProtKB-SubCell"/>
</dbReference>
<dbReference type="PANTHER" id="PTHR39188">
    <property type="entry name" value="MEMBRANE-ASSOCIATED ZINC METALLOPROTEASE M50B"/>
    <property type="match status" value="1"/>
</dbReference>
<dbReference type="InterPro" id="IPR046342">
    <property type="entry name" value="CBS_dom_sf"/>
</dbReference>
<evidence type="ECO:0000313" key="20">
    <source>
        <dbReference type="Proteomes" id="UP000254720"/>
    </source>
</evidence>
<feature type="transmembrane region" description="Helical" evidence="14">
    <location>
        <begin position="25"/>
        <end position="43"/>
    </location>
</feature>
<evidence type="ECO:0000256" key="13">
    <source>
        <dbReference type="ARBA" id="ARBA00023136"/>
    </source>
</evidence>
<comment type="subcellular location">
    <subcellularLocation>
        <location evidence="1 14">Cell membrane</location>
        <topology evidence="1 14">Multi-pass membrane protein</topology>
    </subcellularLocation>
</comment>
<keyword evidence="8 14" id="KW-0378">Hydrolase</keyword>
<gene>
    <name evidence="19" type="ORF">C8D86_11612</name>
</gene>
<dbReference type="PIRSF" id="PIRSF006404">
    <property type="entry name" value="UCP006404_Pept_M50_CBS"/>
    <property type="match status" value="1"/>
</dbReference>
<organism evidence="19 20">
    <name type="scientific">Aquicella lusitana</name>
    <dbReference type="NCBI Taxonomy" id="254246"/>
    <lineage>
        <taxon>Bacteria</taxon>
        <taxon>Pseudomonadati</taxon>
        <taxon>Pseudomonadota</taxon>
        <taxon>Gammaproteobacteria</taxon>
        <taxon>Legionellales</taxon>
        <taxon>Coxiellaceae</taxon>
        <taxon>Aquicella</taxon>
    </lineage>
</organism>
<evidence type="ECO:0000256" key="9">
    <source>
        <dbReference type="ARBA" id="ARBA00022833"/>
    </source>
</evidence>
<name>A0A370GE34_9COXI</name>
<evidence type="ECO:0000259" key="18">
    <source>
        <dbReference type="PROSITE" id="PS51371"/>
    </source>
</evidence>
<evidence type="ECO:0000256" key="15">
    <source>
        <dbReference type="PIRSR" id="PIRSR006404-1"/>
    </source>
</evidence>
<dbReference type="Gene3D" id="3.10.580.10">
    <property type="entry name" value="CBS-domain"/>
    <property type="match status" value="1"/>
</dbReference>
<dbReference type="PANTHER" id="PTHR39188:SF3">
    <property type="entry name" value="STAGE IV SPORULATION PROTEIN FB"/>
    <property type="match status" value="1"/>
</dbReference>
<evidence type="ECO:0000256" key="12">
    <source>
        <dbReference type="ARBA" id="ARBA00023122"/>
    </source>
</evidence>
<feature type="transmembrane region" description="Helical" evidence="14">
    <location>
        <begin position="55"/>
        <end position="72"/>
    </location>
</feature>
<dbReference type="Pfam" id="PF00571">
    <property type="entry name" value="CBS"/>
    <property type="match status" value="2"/>
</dbReference>
<dbReference type="PROSITE" id="PS51371">
    <property type="entry name" value="CBS"/>
    <property type="match status" value="1"/>
</dbReference>
<reference evidence="19 20" key="1">
    <citation type="submission" date="2018-07" db="EMBL/GenBank/DDBJ databases">
        <title>Genomic Encyclopedia of Type Strains, Phase IV (KMG-IV): sequencing the most valuable type-strain genomes for metagenomic binning, comparative biology and taxonomic classification.</title>
        <authorList>
            <person name="Goeker M."/>
        </authorList>
    </citation>
    <scope>NUCLEOTIDE SEQUENCE [LARGE SCALE GENOMIC DNA]</scope>
    <source>
        <strain evidence="19 20">DSM 16500</strain>
    </source>
</reference>
<evidence type="ECO:0000256" key="7">
    <source>
        <dbReference type="ARBA" id="ARBA00022737"/>
    </source>
</evidence>
<dbReference type="EMBL" id="QQAX01000016">
    <property type="protein sequence ID" value="RDI42058.1"/>
    <property type="molecule type" value="Genomic_DNA"/>
</dbReference>
<feature type="active site" evidence="15">
    <location>
        <position position="74"/>
    </location>
</feature>
<accession>A0A370GE34</accession>
<evidence type="ECO:0000256" key="16">
    <source>
        <dbReference type="PIRSR" id="PIRSR006404-2"/>
    </source>
</evidence>
<keyword evidence="6 14" id="KW-0479">Metal-binding</keyword>
<evidence type="ECO:0000256" key="5">
    <source>
        <dbReference type="ARBA" id="ARBA00022692"/>
    </source>
</evidence>
<dbReference type="GO" id="GO:0046872">
    <property type="term" value="F:metal ion binding"/>
    <property type="evidence" value="ECO:0007669"/>
    <property type="project" value="UniProtKB-UniRule"/>
</dbReference>
<evidence type="ECO:0000256" key="3">
    <source>
        <dbReference type="ARBA" id="ARBA00022475"/>
    </source>
</evidence>
<feature type="binding site" evidence="16">
    <location>
        <position position="73"/>
    </location>
    <ligand>
        <name>Zn(2+)</name>
        <dbReference type="ChEBI" id="CHEBI:29105"/>
        <note>catalytic</note>
    </ligand>
</feature>
<dbReference type="AlphaFoldDB" id="A0A370GE34"/>
<protein>
    <recommendedName>
        <fullName evidence="14">Zinc metalloprotease</fullName>
    </recommendedName>
</protein>
<keyword evidence="5 14" id="KW-0812">Transmembrane</keyword>
<evidence type="ECO:0000256" key="14">
    <source>
        <dbReference type="PIRNR" id="PIRNR006404"/>
    </source>
</evidence>
<dbReference type="CDD" id="cd06164">
    <property type="entry name" value="S2P-M50_SpoIVFB_CBS"/>
    <property type="match status" value="1"/>
</dbReference>